<feature type="domain" description="DUF4042" evidence="2">
    <location>
        <begin position="320"/>
        <end position="479"/>
    </location>
</feature>
<protein>
    <recommendedName>
        <fullName evidence="2">DUF4042 domain-containing protein</fullName>
    </recommendedName>
</protein>
<evidence type="ECO:0000259" key="2">
    <source>
        <dbReference type="Pfam" id="PF13251"/>
    </source>
</evidence>
<evidence type="ECO:0000256" key="1">
    <source>
        <dbReference type="SAM" id="MobiDB-lite"/>
    </source>
</evidence>
<dbReference type="InterPro" id="IPR016024">
    <property type="entry name" value="ARM-type_fold"/>
</dbReference>
<feature type="region of interest" description="Disordered" evidence="1">
    <location>
        <begin position="627"/>
        <end position="649"/>
    </location>
</feature>
<comment type="caution">
    <text evidence="3">The sequence shown here is derived from an EMBL/GenBank/DDBJ whole genome shotgun (WGS) entry which is preliminary data.</text>
</comment>
<accession>A0AAE0ELB1</accession>
<feature type="region of interest" description="Disordered" evidence="1">
    <location>
        <begin position="670"/>
        <end position="704"/>
    </location>
</feature>
<feature type="compositionally biased region" description="Low complexity" evidence="1">
    <location>
        <begin position="294"/>
        <end position="313"/>
    </location>
</feature>
<dbReference type="Proteomes" id="UP001190700">
    <property type="component" value="Unassembled WGS sequence"/>
</dbReference>
<dbReference type="InterPro" id="IPR025283">
    <property type="entry name" value="DUF4042"/>
</dbReference>
<dbReference type="EMBL" id="LGRX02035943">
    <property type="protein sequence ID" value="KAK3232566.1"/>
    <property type="molecule type" value="Genomic_DNA"/>
</dbReference>
<dbReference type="PANTHER" id="PTHR13366">
    <property type="entry name" value="MALARIA ANTIGEN-RELATED"/>
    <property type="match status" value="1"/>
</dbReference>
<organism evidence="3 4">
    <name type="scientific">Cymbomonas tetramitiformis</name>
    <dbReference type="NCBI Taxonomy" id="36881"/>
    <lineage>
        <taxon>Eukaryota</taxon>
        <taxon>Viridiplantae</taxon>
        <taxon>Chlorophyta</taxon>
        <taxon>Pyramimonadophyceae</taxon>
        <taxon>Pyramimonadales</taxon>
        <taxon>Pyramimonadaceae</taxon>
        <taxon>Cymbomonas</taxon>
    </lineage>
</organism>
<feature type="region of interest" description="Disordered" evidence="1">
    <location>
        <begin position="1184"/>
        <end position="1239"/>
    </location>
</feature>
<dbReference type="InterPro" id="IPR052107">
    <property type="entry name" value="HEAT6"/>
</dbReference>
<feature type="compositionally biased region" description="Polar residues" evidence="1">
    <location>
        <begin position="1192"/>
        <end position="1201"/>
    </location>
</feature>
<dbReference type="SUPFAM" id="SSF48371">
    <property type="entry name" value="ARM repeat"/>
    <property type="match status" value="1"/>
</dbReference>
<feature type="region of interest" description="Disordered" evidence="1">
    <location>
        <begin position="523"/>
        <end position="557"/>
    </location>
</feature>
<feature type="region of interest" description="Disordered" evidence="1">
    <location>
        <begin position="224"/>
        <end position="314"/>
    </location>
</feature>
<dbReference type="PANTHER" id="PTHR13366:SF0">
    <property type="entry name" value="HEAT REPEAT-CONTAINING PROTEIN 6"/>
    <property type="match status" value="1"/>
</dbReference>
<feature type="compositionally biased region" description="Low complexity" evidence="1">
    <location>
        <begin position="231"/>
        <end position="246"/>
    </location>
</feature>
<keyword evidence="4" id="KW-1185">Reference proteome</keyword>
<feature type="compositionally biased region" description="Low complexity" evidence="1">
    <location>
        <begin position="267"/>
        <end position="285"/>
    </location>
</feature>
<dbReference type="Gene3D" id="1.25.10.10">
    <property type="entry name" value="Leucine-rich Repeat Variant"/>
    <property type="match status" value="2"/>
</dbReference>
<evidence type="ECO:0000313" key="3">
    <source>
        <dbReference type="EMBL" id="KAK3232566.1"/>
    </source>
</evidence>
<dbReference type="InterPro" id="IPR011989">
    <property type="entry name" value="ARM-like"/>
</dbReference>
<evidence type="ECO:0000313" key="4">
    <source>
        <dbReference type="Proteomes" id="UP001190700"/>
    </source>
</evidence>
<proteinExistence type="predicted"/>
<dbReference type="Pfam" id="PF13251">
    <property type="entry name" value="DUF4042"/>
    <property type="match status" value="1"/>
</dbReference>
<gene>
    <name evidence="3" type="ORF">CYMTET_57070</name>
</gene>
<sequence>MCHLVTNLYSRVTASRRPSTGQSHASTHASAALPLTRLLCEILQATTQRNLVSPTPAAMGRRGSGPEADHLSLEAMRALRALLKDGAEAEEACQSPPLFEMLLAVAMGTAPIRPAGGGLDLWVDKERMAWELLGALATKAMPGTLSRDQRCSLVQGISRMLQAVCADRSQAAIPVESARSKYMAEILHTLHQALADGGEMDVTVPVTGLVGSLHALMLYGLDPNDMDKAPSARTTPPSSPQPRGQSAVSSPDAKKPGAYQPPFMRQKSLSSPSPGKPGLSSPVETGRGRRESAGRGSTPGSSESDASDNESAGDTAKTFKARANALRCLQAIARLDPKGLQAHWLTLLPSQNVLQRRPYSPSLLTPLLYDPSAKVRLAAAGVVSSMLEGGVNRQYLAVAEARQKSKRRDVRAFITLSTQLGDIALQLHLGLAHAVVHEASLPVLSAALKAMSALLGGAPYARLPQHLLAQALSRVQARLLQLLLKAALPGTAGTETAAACLAALRAIATGLGAKGRVAGLGMSMTEPAESGPAPRLTVQGATSPSSGGGSPGADTGADAADMAEVQKLPEILLEVVGSTKSNALHRVEAFTALRALGRNYLEALCSVWDRLAPVMMDCLCISSSGGAGDDTAGRLPPPTGTSSSSTPADERIAQQVSKLLAEVLQTAGGIASDGDEDSSSSPFPHLSAGQEKTTGEASVEKDPGGSAEWRMAVWSESTHSVLLAALQHTAPAVRSAAQTAIGALCGGCFVKLPVELHASLHAAAADAAMKDPAPPVRAAACRALGIMVGLEHMKQHRGFLVKTTEVLLACMGHGSQAVRIAGTWAGANLCNVLRETLPTTSTTSEEGNDCVALEVMQQMVAAAVEGTRDTDKVRANGVRALGYLARSRLLHGGNRMEGGALAAELGTLESAGGEVKTGATGDMLELIVQALLTCLPSSTVKVQWNVCCALGGLLHTHQHAEGGAGKAVALETTPWGSATLSSLLDLLQTSQNFKIRTHAAAAVAVPKTRAAWGSLYTSAIPAVLAAFEVASTSLSLSDQSKARPLRCPATRRRAPSEPCNTAGSWICDLRDRRQVGAAQGWPSAAIPEGCGMEAAGAEGVSAARQPPASSKLRVDFADLKYRPVLGMQLSGTAVHLLSLGDVSDVVDLSDVLLFKGRVLVEILRERAEDAGMLQPGSMEAECAESVARGNASWHSTPSVETGGTRADGITGEGVAHGAASHRSTASAPAPGESKAGNESWDDAIQGKVCRAARVLLEMYHACGAGAPSVDASDLHCLESIAAAAVTRLSNGIERMAHVG</sequence>
<name>A0AAE0ELB1_9CHLO</name>
<reference evidence="3 4" key="1">
    <citation type="journal article" date="2015" name="Genome Biol. Evol.">
        <title>Comparative Genomics of a Bacterivorous Green Alga Reveals Evolutionary Causalities and Consequences of Phago-Mixotrophic Mode of Nutrition.</title>
        <authorList>
            <person name="Burns J.A."/>
            <person name="Paasch A."/>
            <person name="Narechania A."/>
            <person name="Kim E."/>
        </authorList>
    </citation>
    <scope>NUCLEOTIDE SEQUENCE [LARGE SCALE GENOMIC DNA]</scope>
    <source>
        <strain evidence="3 4">PLY_AMNH</strain>
    </source>
</reference>